<dbReference type="GO" id="GO:0003677">
    <property type="term" value="F:DNA binding"/>
    <property type="evidence" value="ECO:0007669"/>
    <property type="project" value="InterPro"/>
</dbReference>
<dbReference type="Gene3D" id="1.10.443.10">
    <property type="entry name" value="Intergrase catalytic core"/>
    <property type="match status" value="1"/>
</dbReference>
<protein>
    <recommendedName>
        <fullName evidence="4">Phage integrase family protein</fullName>
    </recommendedName>
</protein>
<evidence type="ECO:0008006" key="4">
    <source>
        <dbReference type="Google" id="ProtNLM"/>
    </source>
</evidence>
<dbReference type="GO" id="GO:0006310">
    <property type="term" value="P:DNA recombination"/>
    <property type="evidence" value="ECO:0007669"/>
    <property type="project" value="UniProtKB-KW"/>
</dbReference>
<keyword evidence="3" id="KW-1185">Reference proteome</keyword>
<dbReference type="EMBL" id="JAMQKB010000025">
    <property type="protein sequence ID" value="MDC3425966.1"/>
    <property type="molecule type" value="Genomic_DNA"/>
</dbReference>
<sequence length="61" mass="7197">MNIGEIQYLLGHENIQTTMVYLEITVTQEASAMKEIMTEEEVEQPKLWKKDIQKLRDLCKN</sequence>
<comment type="caution">
    <text evidence="2">The sequence shown here is derived from an EMBL/GenBank/DDBJ whole genome shotgun (WGS) entry which is preliminary data.</text>
</comment>
<gene>
    <name evidence="2" type="ORF">NC797_15790</name>
</gene>
<keyword evidence="1" id="KW-0233">DNA recombination</keyword>
<proteinExistence type="predicted"/>
<evidence type="ECO:0000313" key="3">
    <source>
        <dbReference type="Proteomes" id="UP001145050"/>
    </source>
</evidence>
<evidence type="ECO:0000256" key="1">
    <source>
        <dbReference type="ARBA" id="ARBA00023172"/>
    </source>
</evidence>
<dbReference type="InterPro" id="IPR011010">
    <property type="entry name" value="DNA_brk_join_enz"/>
</dbReference>
<reference evidence="2" key="1">
    <citation type="submission" date="2022-06" db="EMBL/GenBank/DDBJ databases">
        <title>Aquibacillus sp. a new bacterium isolated from soil saline samples.</title>
        <authorList>
            <person name="Galisteo C."/>
            <person name="De La Haba R."/>
            <person name="Sanchez-Porro C."/>
            <person name="Ventosa A."/>
        </authorList>
    </citation>
    <scope>NUCLEOTIDE SEQUENCE</scope>
    <source>
        <strain evidence="2">3ASR75-11</strain>
    </source>
</reference>
<dbReference type="AlphaFoldDB" id="A0A9X4AN29"/>
<accession>A0A9X4AN29</accession>
<dbReference type="Proteomes" id="UP001145050">
    <property type="component" value="Unassembled WGS sequence"/>
</dbReference>
<dbReference type="InterPro" id="IPR013762">
    <property type="entry name" value="Integrase-like_cat_sf"/>
</dbReference>
<organism evidence="2 3">
    <name type="scientific">Terrihalobacillus insolitus</name>
    <dbReference type="NCBI Taxonomy" id="2950438"/>
    <lineage>
        <taxon>Bacteria</taxon>
        <taxon>Bacillati</taxon>
        <taxon>Bacillota</taxon>
        <taxon>Bacilli</taxon>
        <taxon>Bacillales</taxon>
        <taxon>Bacillaceae</taxon>
        <taxon>Terrihalobacillus</taxon>
    </lineage>
</organism>
<name>A0A9X4AN29_9BACI</name>
<dbReference type="SUPFAM" id="SSF56349">
    <property type="entry name" value="DNA breaking-rejoining enzymes"/>
    <property type="match status" value="1"/>
</dbReference>
<dbReference type="GO" id="GO:0015074">
    <property type="term" value="P:DNA integration"/>
    <property type="evidence" value="ECO:0007669"/>
    <property type="project" value="InterPro"/>
</dbReference>
<evidence type="ECO:0000313" key="2">
    <source>
        <dbReference type="EMBL" id="MDC3425966.1"/>
    </source>
</evidence>